<evidence type="ECO:0000256" key="4">
    <source>
        <dbReference type="SAM" id="Phobius"/>
    </source>
</evidence>
<keyword evidence="4" id="KW-0812">Transmembrane</keyword>
<sequence>MPSADAQPTRPPLRRLPDEASWAGVCAGIGRHLGVETSYVQVAFIVLTFVGGAGFIIYALGWALLPPEHTAPPVQRRAWRLSGSAPREIAGLVLLGAAVLLTLRQLGLGGGELLWPLLLASIGVALIWRQPSQAASWTPAELRHPLEALRDRMRGERGADGRATALGASLVLLAALLLLSSTGTLRALGNAIGGIVVLAAAAALVFGPWLLRLARSLAEERGERIRSQERAEVAAHLHDSVLQTLALIQKRAEDPKEVASLARRQERELRHWLQERPAKPAGESLMAALEEVAAEVEELHGVPVEVVTVGDRPLDEHLAALVQAAREALSNAAKFAGSAKVDLYAEVVGDRVEVFVRDRGVGFDPATIPADRRGVRESIIGRMERHGGRAVVHAAPGAGTEVELTMELPKREDEPR</sequence>
<evidence type="ECO:0000256" key="2">
    <source>
        <dbReference type="ARBA" id="ARBA00022777"/>
    </source>
</evidence>
<proteinExistence type="predicted"/>
<dbReference type="Pfam" id="PF04024">
    <property type="entry name" value="PspC"/>
    <property type="match status" value="1"/>
</dbReference>
<comment type="caution">
    <text evidence="7">The sequence shown here is derived from an EMBL/GenBank/DDBJ whole genome shotgun (WGS) entry which is preliminary data.</text>
</comment>
<evidence type="ECO:0000313" key="7">
    <source>
        <dbReference type="EMBL" id="MDW5597902.1"/>
    </source>
</evidence>
<dbReference type="InterPro" id="IPR003594">
    <property type="entry name" value="HATPase_dom"/>
</dbReference>
<keyword evidence="1" id="KW-0808">Transferase</keyword>
<dbReference type="CDD" id="cd16917">
    <property type="entry name" value="HATPase_UhpB-NarQ-NarX-like"/>
    <property type="match status" value="1"/>
</dbReference>
<evidence type="ECO:0000313" key="8">
    <source>
        <dbReference type="Proteomes" id="UP001284601"/>
    </source>
</evidence>
<dbReference type="RefSeq" id="WP_318600372.1">
    <property type="nucleotide sequence ID" value="NZ_JAWSTH010000109.1"/>
</dbReference>
<feature type="transmembrane region" description="Helical" evidence="4">
    <location>
        <begin position="113"/>
        <end position="129"/>
    </location>
</feature>
<feature type="transmembrane region" description="Helical" evidence="4">
    <location>
        <begin position="159"/>
        <end position="179"/>
    </location>
</feature>
<keyword evidence="4" id="KW-1133">Transmembrane helix</keyword>
<reference evidence="8" key="1">
    <citation type="submission" date="2023-07" db="EMBL/GenBank/DDBJ databases">
        <title>Conexibacter stalactiti sp. nov., isolated from stalactites in a lava cave and emended description of the genus Conexibacter.</title>
        <authorList>
            <person name="Lee S.D."/>
        </authorList>
    </citation>
    <scope>NUCLEOTIDE SEQUENCE [LARGE SCALE GENOMIC DNA]</scope>
    <source>
        <strain evidence="8">KCTC 39840</strain>
    </source>
</reference>
<gene>
    <name evidence="7" type="ORF">R7226_26345</name>
</gene>
<dbReference type="PANTHER" id="PTHR24421:SF61">
    <property type="entry name" value="OXYGEN SENSOR HISTIDINE KINASE NREB"/>
    <property type="match status" value="1"/>
</dbReference>
<evidence type="ECO:0000259" key="5">
    <source>
        <dbReference type="Pfam" id="PF02518"/>
    </source>
</evidence>
<keyword evidence="4" id="KW-0472">Membrane</keyword>
<dbReference type="PANTHER" id="PTHR24421">
    <property type="entry name" value="NITRATE/NITRITE SENSOR PROTEIN NARX-RELATED"/>
    <property type="match status" value="1"/>
</dbReference>
<keyword evidence="8" id="KW-1185">Reference proteome</keyword>
<dbReference type="Gene3D" id="3.30.565.10">
    <property type="entry name" value="Histidine kinase-like ATPase, C-terminal domain"/>
    <property type="match status" value="1"/>
</dbReference>
<evidence type="ECO:0000256" key="1">
    <source>
        <dbReference type="ARBA" id="ARBA00022679"/>
    </source>
</evidence>
<organism evidence="7 8">
    <name type="scientific">Conexibacter stalactiti</name>
    <dbReference type="NCBI Taxonomy" id="1940611"/>
    <lineage>
        <taxon>Bacteria</taxon>
        <taxon>Bacillati</taxon>
        <taxon>Actinomycetota</taxon>
        <taxon>Thermoleophilia</taxon>
        <taxon>Solirubrobacterales</taxon>
        <taxon>Conexibacteraceae</taxon>
        <taxon>Conexibacter</taxon>
    </lineage>
</organism>
<keyword evidence="2" id="KW-0418">Kinase</keyword>
<feature type="transmembrane region" description="Helical" evidence="4">
    <location>
        <begin position="42"/>
        <end position="65"/>
    </location>
</feature>
<dbReference type="Proteomes" id="UP001284601">
    <property type="component" value="Unassembled WGS sequence"/>
</dbReference>
<dbReference type="SUPFAM" id="SSF55874">
    <property type="entry name" value="ATPase domain of HSP90 chaperone/DNA topoisomerase II/histidine kinase"/>
    <property type="match status" value="1"/>
</dbReference>
<dbReference type="InterPro" id="IPR036890">
    <property type="entry name" value="HATPase_C_sf"/>
</dbReference>
<evidence type="ECO:0000256" key="3">
    <source>
        <dbReference type="ARBA" id="ARBA00023012"/>
    </source>
</evidence>
<evidence type="ECO:0000259" key="6">
    <source>
        <dbReference type="Pfam" id="PF04024"/>
    </source>
</evidence>
<keyword evidence="3" id="KW-0902">Two-component regulatory system</keyword>
<name>A0ABU4HX51_9ACTN</name>
<dbReference type="EMBL" id="JAWSTH010000109">
    <property type="protein sequence ID" value="MDW5597902.1"/>
    <property type="molecule type" value="Genomic_DNA"/>
</dbReference>
<feature type="transmembrane region" description="Helical" evidence="4">
    <location>
        <begin position="85"/>
        <end position="107"/>
    </location>
</feature>
<feature type="domain" description="Histidine kinase/HSP90-like ATPase" evidence="5">
    <location>
        <begin position="320"/>
        <end position="409"/>
    </location>
</feature>
<feature type="transmembrane region" description="Helical" evidence="4">
    <location>
        <begin position="191"/>
        <end position="211"/>
    </location>
</feature>
<dbReference type="InterPro" id="IPR050482">
    <property type="entry name" value="Sensor_HK_TwoCompSys"/>
</dbReference>
<protein>
    <submittedName>
        <fullName evidence="7">PspC domain-containing protein</fullName>
    </submittedName>
</protein>
<dbReference type="InterPro" id="IPR007168">
    <property type="entry name" value="Phageshock_PspC_N"/>
</dbReference>
<feature type="domain" description="Phage shock protein PspC N-terminal" evidence="6">
    <location>
        <begin position="12"/>
        <end position="68"/>
    </location>
</feature>
<dbReference type="Pfam" id="PF02518">
    <property type="entry name" value="HATPase_c"/>
    <property type="match status" value="1"/>
</dbReference>
<accession>A0ABU4HX51</accession>